<dbReference type="Proteomes" id="UP000217446">
    <property type="component" value="Unassembled WGS sequence"/>
</dbReference>
<reference evidence="3" key="1">
    <citation type="submission" date="2017-05" db="EMBL/GenBank/DDBJ databases">
        <title>Streptomyces olivochromogenes NBRC 3561 whole genome shotgun sequence.</title>
        <authorList>
            <person name="Dohra H."/>
            <person name="Kodani S."/>
        </authorList>
    </citation>
    <scope>NUCLEOTIDE SEQUENCE [LARGE SCALE GENOMIC DNA]</scope>
    <source>
        <strain evidence="3">NBRC 3561</strain>
    </source>
</reference>
<proteinExistence type="predicted"/>
<organism evidence="2 3">
    <name type="scientific">Streptomyces olivochromogenes</name>
    <dbReference type="NCBI Taxonomy" id="1963"/>
    <lineage>
        <taxon>Bacteria</taxon>
        <taxon>Bacillati</taxon>
        <taxon>Actinomycetota</taxon>
        <taxon>Actinomycetes</taxon>
        <taxon>Kitasatosporales</taxon>
        <taxon>Streptomycetaceae</taxon>
        <taxon>Streptomyces</taxon>
    </lineage>
</organism>
<gene>
    <name evidence="2" type="ORF">SO3561_08098</name>
</gene>
<sequence>MGARAQYVVVENGAWQRYYSHWAANRVVDDLLPGPAAATRCFRANREIDEWLDDVWCQGAALVDHDRRILLWFAPTDGWDDHIAARAVLARTWPGWDVRFAHDGIGDLTHHLGLGRDLTRAPGWFETFEPSGFADTEYTEPCSVASLRLPDGSVRAWGSDWEPIEHLAAGPGLIDLIVASPATPALTDMPHGGVHFDPQARTVSLWAVQTVAGIHNWPLPGWENWVLDFRGDDHTRQAGLLPADFPFPQPLLAAALRRFGDGLGTPPPEMSAPLARATGAPGPEGATPVVNPAALVAHEPADPTPDELAALRTALDALVAGAEID</sequence>
<dbReference type="EMBL" id="BDQI01000026">
    <property type="protein sequence ID" value="GAX56530.1"/>
    <property type="molecule type" value="Genomic_DNA"/>
</dbReference>
<evidence type="ECO:0000313" key="2">
    <source>
        <dbReference type="EMBL" id="GAX56530.1"/>
    </source>
</evidence>
<protein>
    <submittedName>
        <fullName evidence="2">Uncharacterized protein</fullName>
    </submittedName>
</protein>
<evidence type="ECO:0000256" key="1">
    <source>
        <dbReference type="SAM" id="MobiDB-lite"/>
    </source>
</evidence>
<dbReference type="AlphaFoldDB" id="A0A250VRD9"/>
<feature type="region of interest" description="Disordered" evidence="1">
    <location>
        <begin position="262"/>
        <end position="283"/>
    </location>
</feature>
<keyword evidence="3" id="KW-1185">Reference proteome</keyword>
<accession>A0A250VRD9</accession>
<evidence type="ECO:0000313" key="3">
    <source>
        <dbReference type="Proteomes" id="UP000217446"/>
    </source>
</evidence>
<comment type="caution">
    <text evidence="2">The sequence shown here is derived from an EMBL/GenBank/DDBJ whole genome shotgun (WGS) entry which is preliminary data.</text>
</comment>
<name>A0A250VRD9_STROL</name>
<dbReference type="RefSeq" id="WP_067382090.1">
    <property type="nucleotide sequence ID" value="NZ_BDQI01000026.1"/>
</dbReference>